<protein>
    <submittedName>
        <fullName evidence="1">Uncharacterized protein</fullName>
    </submittedName>
</protein>
<dbReference type="Proteomes" id="UP001281761">
    <property type="component" value="Unassembled WGS sequence"/>
</dbReference>
<gene>
    <name evidence="1" type="ORF">BLNAU_11368</name>
</gene>
<evidence type="ECO:0000313" key="2">
    <source>
        <dbReference type="Proteomes" id="UP001281761"/>
    </source>
</evidence>
<accession>A0ABQ9XML3</accession>
<sequence length="194" mass="21503">MGNDTSQLSFEDKSKMYYSLVALVKAEYPFDDALQDRAFRFLKTLEPKWTEHDYAAKLATDLVPSSARPLSGFVEGILTLLSSPHSTVVAATFSFLRCTISTVSPAIQDGLVESDLVASVFATVQPHTLPLSGNPSIIVACIYLEFPSSLMDVGNFFSINPSKNREMILQKVVLPSYRFVTFLITNHELHDMDS</sequence>
<comment type="caution">
    <text evidence="1">The sequence shown here is derived from an EMBL/GenBank/DDBJ whole genome shotgun (WGS) entry which is preliminary data.</text>
</comment>
<reference evidence="1 2" key="1">
    <citation type="journal article" date="2022" name="bioRxiv">
        <title>Genomics of Preaxostyla Flagellates Illuminates Evolutionary Transitions and the Path Towards Mitochondrial Loss.</title>
        <authorList>
            <person name="Novak L.V.F."/>
            <person name="Treitli S.C."/>
            <person name="Pyrih J."/>
            <person name="Halakuc P."/>
            <person name="Pipaliya S.V."/>
            <person name="Vacek V."/>
            <person name="Brzon O."/>
            <person name="Soukal P."/>
            <person name="Eme L."/>
            <person name="Dacks J.B."/>
            <person name="Karnkowska A."/>
            <person name="Elias M."/>
            <person name="Hampl V."/>
        </authorList>
    </citation>
    <scope>NUCLEOTIDE SEQUENCE [LARGE SCALE GENOMIC DNA]</scope>
    <source>
        <strain evidence="1">NAU3</strain>
        <tissue evidence="1">Gut</tissue>
    </source>
</reference>
<keyword evidence="2" id="KW-1185">Reference proteome</keyword>
<proteinExistence type="predicted"/>
<organism evidence="1 2">
    <name type="scientific">Blattamonas nauphoetae</name>
    <dbReference type="NCBI Taxonomy" id="2049346"/>
    <lineage>
        <taxon>Eukaryota</taxon>
        <taxon>Metamonada</taxon>
        <taxon>Preaxostyla</taxon>
        <taxon>Oxymonadida</taxon>
        <taxon>Blattamonas</taxon>
    </lineage>
</organism>
<name>A0ABQ9XML3_9EUKA</name>
<evidence type="ECO:0000313" key="1">
    <source>
        <dbReference type="EMBL" id="KAK2953647.1"/>
    </source>
</evidence>
<dbReference type="EMBL" id="JARBJD010000088">
    <property type="protein sequence ID" value="KAK2953647.1"/>
    <property type="molecule type" value="Genomic_DNA"/>
</dbReference>